<keyword evidence="2" id="KW-1185">Reference proteome</keyword>
<accession>A0ACC2BW28</accession>
<dbReference type="Proteomes" id="UP001162992">
    <property type="component" value="Chromosome 13"/>
</dbReference>
<name>A0ACC2BW28_DIPCM</name>
<gene>
    <name evidence="1" type="ORF">O6H91_13G070800</name>
</gene>
<dbReference type="EMBL" id="CM055104">
    <property type="protein sequence ID" value="KAJ7533915.1"/>
    <property type="molecule type" value="Genomic_DNA"/>
</dbReference>
<comment type="caution">
    <text evidence="1">The sequence shown here is derived from an EMBL/GenBank/DDBJ whole genome shotgun (WGS) entry which is preliminary data.</text>
</comment>
<evidence type="ECO:0000313" key="2">
    <source>
        <dbReference type="Proteomes" id="UP001162992"/>
    </source>
</evidence>
<evidence type="ECO:0000313" key="1">
    <source>
        <dbReference type="EMBL" id="KAJ7533915.1"/>
    </source>
</evidence>
<reference evidence="2" key="1">
    <citation type="journal article" date="2024" name="Proc. Natl. Acad. Sci. U.S.A.">
        <title>Extraordinary preservation of gene collinearity over three hundred million years revealed in homosporous lycophytes.</title>
        <authorList>
            <person name="Li C."/>
            <person name="Wickell D."/>
            <person name="Kuo L.Y."/>
            <person name="Chen X."/>
            <person name="Nie B."/>
            <person name="Liao X."/>
            <person name="Peng D."/>
            <person name="Ji J."/>
            <person name="Jenkins J."/>
            <person name="Williams M."/>
            <person name="Shu S."/>
            <person name="Plott C."/>
            <person name="Barry K."/>
            <person name="Rajasekar S."/>
            <person name="Grimwood J."/>
            <person name="Han X."/>
            <person name="Sun S."/>
            <person name="Hou Z."/>
            <person name="He W."/>
            <person name="Dai G."/>
            <person name="Sun C."/>
            <person name="Schmutz J."/>
            <person name="Leebens-Mack J.H."/>
            <person name="Li F.W."/>
            <person name="Wang L."/>
        </authorList>
    </citation>
    <scope>NUCLEOTIDE SEQUENCE [LARGE SCALE GENOMIC DNA]</scope>
    <source>
        <strain evidence="2">cv. PW_Plant_1</strain>
    </source>
</reference>
<organism evidence="1 2">
    <name type="scientific">Diphasiastrum complanatum</name>
    <name type="common">Issler's clubmoss</name>
    <name type="synonym">Lycopodium complanatum</name>
    <dbReference type="NCBI Taxonomy" id="34168"/>
    <lineage>
        <taxon>Eukaryota</taxon>
        <taxon>Viridiplantae</taxon>
        <taxon>Streptophyta</taxon>
        <taxon>Embryophyta</taxon>
        <taxon>Tracheophyta</taxon>
        <taxon>Lycopodiopsida</taxon>
        <taxon>Lycopodiales</taxon>
        <taxon>Lycopodiaceae</taxon>
        <taxon>Lycopodioideae</taxon>
        <taxon>Diphasiastrum</taxon>
    </lineage>
</organism>
<proteinExistence type="predicted"/>
<sequence length="101" mass="11126">MYVMNISHTLITFVLCVILVFFILPSFCMRSLPPNIERHQLLIAKQAEIAGLQFSQHSVVNSADQNPQHTSFGNKLLISRRLPAVPTPPSEPNPGGHASGH</sequence>
<protein>
    <submittedName>
        <fullName evidence="1">Uncharacterized protein</fullName>
    </submittedName>
</protein>